<dbReference type="HOGENOM" id="CLU_1999666_0_0_4"/>
<dbReference type="KEGG" id="bgf:BC1003_0694"/>
<organism evidence="2">
    <name type="scientific">Burkholderia sp. (strain CCGE1003)</name>
    <dbReference type="NCBI Taxonomy" id="640512"/>
    <lineage>
        <taxon>Bacteria</taxon>
        <taxon>Pseudomonadati</taxon>
        <taxon>Pseudomonadota</taxon>
        <taxon>Betaproteobacteria</taxon>
        <taxon>Burkholderiales</taxon>
        <taxon>Burkholderiaceae</taxon>
        <taxon>Burkholderia</taxon>
    </lineage>
</organism>
<keyword evidence="1" id="KW-1133">Transmembrane helix</keyword>
<dbReference type="STRING" id="640512.BC1003_0694"/>
<evidence type="ECO:0000313" key="2">
    <source>
        <dbReference type="EMBL" id="ADN56687.1"/>
    </source>
</evidence>
<evidence type="ECO:0000256" key="1">
    <source>
        <dbReference type="SAM" id="Phobius"/>
    </source>
</evidence>
<dbReference type="eggNOG" id="ENOG5031764">
    <property type="taxonomic scope" value="Bacteria"/>
</dbReference>
<gene>
    <name evidence="2" type="ordered locus">BC1003_0694</name>
</gene>
<sequence length="124" mass="13514">MHPTEFGNLEFDRLESEEGAKESTELVARTWELATTRNRFVWPLLAGALAIYFGLLTVVLSSPDAMSQSLYGEINVGLAAVAAQLLVTVLAFWAYCTWAAARFDARAASLRVLAQQLIAGGKHV</sequence>
<protein>
    <recommendedName>
        <fullName evidence="3">DUF485 domain-containing protein</fullName>
    </recommendedName>
</protein>
<evidence type="ECO:0008006" key="3">
    <source>
        <dbReference type="Google" id="ProtNLM"/>
    </source>
</evidence>
<dbReference type="OrthoDB" id="9097502at2"/>
<proteinExistence type="predicted"/>
<dbReference type="AlphaFoldDB" id="E1T9P1"/>
<keyword evidence="1" id="KW-0472">Membrane</keyword>
<dbReference type="Pfam" id="PF04341">
    <property type="entry name" value="DUF485"/>
    <property type="match status" value="1"/>
</dbReference>
<feature type="transmembrane region" description="Helical" evidence="1">
    <location>
        <begin position="74"/>
        <end position="96"/>
    </location>
</feature>
<dbReference type="EMBL" id="CP002217">
    <property type="protein sequence ID" value="ADN56687.1"/>
    <property type="molecule type" value="Genomic_DNA"/>
</dbReference>
<accession>E1T9P1</accession>
<reference evidence="2" key="1">
    <citation type="submission" date="2010-09" db="EMBL/GenBank/DDBJ databases">
        <title>Complete sequence of chromosome1 of Burkholderia sp. CCGE1003.</title>
        <authorList>
            <consortium name="US DOE Joint Genome Institute"/>
            <person name="Lucas S."/>
            <person name="Copeland A."/>
            <person name="Lapidus A."/>
            <person name="Cheng J.-F."/>
            <person name="Bruce D."/>
            <person name="Goodwin L."/>
            <person name="Pitluck S."/>
            <person name="Daligault H."/>
            <person name="Davenport K."/>
            <person name="Detter J.C."/>
            <person name="Han C."/>
            <person name="Tapia R."/>
            <person name="Land M."/>
            <person name="Hauser L."/>
            <person name="Jeffries C."/>
            <person name="Kyrpides N."/>
            <person name="Ivanova N."/>
            <person name="Ovchinnikova G."/>
            <person name="Martinez-Romero E."/>
            <person name="Rogel M.A."/>
            <person name="Auchtung J."/>
            <person name="Tiedje J.M."/>
            <person name="Woyke T."/>
        </authorList>
    </citation>
    <scope>NUCLEOTIDE SEQUENCE</scope>
    <source>
        <strain evidence="2">CCGE1003</strain>
    </source>
</reference>
<feature type="transmembrane region" description="Helical" evidence="1">
    <location>
        <begin position="40"/>
        <end position="62"/>
    </location>
</feature>
<keyword evidence="1" id="KW-0812">Transmembrane</keyword>
<name>E1T9P1_BURSG</name>
<dbReference type="InterPro" id="IPR007436">
    <property type="entry name" value="DUF485"/>
</dbReference>